<dbReference type="RefSeq" id="WP_171227195.1">
    <property type="nucleotide sequence ID" value="NZ_CP053085.1"/>
</dbReference>
<organism evidence="2 3">
    <name type="scientific">Gemmatimonas groenlandica</name>
    <dbReference type="NCBI Taxonomy" id="2732249"/>
    <lineage>
        <taxon>Bacteria</taxon>
        <taxon>Pseudomonadati</taxon>
        <taxon>Gemmatimonadota</taxon>
        <taxon>Gemmatimonadia</taxon>
        <taxon>Gemmatimonadales</taxon>
        <taxon>Gemmatimonadaceae</taxon>
        <taxon>Gemmatimonas</taxon>
    </lineage>
</organism>
<sequence>MRTFLAPGAAALALAALCASGARAQGLDPTPASQCGERTVTVQPDSAVADSRVLIRFAAGLASDTDDAFLARALGKLVAERIRQTLSIDVRSRGVSGGSGSADAASAVAEGRVLGVRYVLVGTVQRRDDRSVIDWRLVDARSGKQTSSGLASEPVGAVDSLVNAMTSVMTRALGRTATKPAARDRLHSRSPDAILSFLRGLAEVEAFDRARLQRADSALQRAIVLDREFIAARYRLAELSVRQLDWVEHSDRARAQLVQTGLWSIGAVLLKEPYDPQALALMGRLYLHKGTPALAQPIVAALRALAPDDPATVELDARVARALGHDDDALRIVRASAAVTERSIDALMVRADLERRVGDRVVACRVLNRAIALDATHAPAYVWRAIVRSNLGELREGWGDAEVASRLGRADWGELTGALIDVAVRDTVRARTRVKPLMTASSLDSAGWLDLVLRAAVANSLTTPAAAQQALLRISCRDPRRVGLANEPLLRYLRLPTNCIAPSTKMATGAN</sequence>
<keyword evidence="1" id="KW-0732">Signal</keyword>
<dbReference type="Proteomes" id="UP000500938">
    <property type="component" value="Chromosome"/>
</dbReference>
<dbReference type="AlphaFoldDB" id="A0A6M4ISX3"/>
<name>A0A6M4ISX3_9BACT</name>
<dbReference type="Gene3D" id="1.25.40.10">
    <property type="entry name" value="Tetratricopeptide repeat domain"/>
    <property type="match status" value="1"/>
</dbReference>
<dbReference type="SUPFAM" id="SSF48452">
    <property type="entry name" value="TPR-like"/>
    <property type="match status" value="1"/>
</dbReference>
<evidence type="ECO:0000256" key="1">
    <source>
        <dbReference type="SAM" id="SignalP"/>
    </source>
</evidence>
<dbReference type="KEGG" id="ggr:HKW67_20670"/>
<protein>
    <recommendedName>
        <fullName evidence="4">FlgO domain-containing protein</fullName>
    </recommendedName>
</protein>
<feature type="chain" id="PRO_5027013634" description="FlgO domain-containing protein" evidence="1">
    <location>
        <begin position="25"/>
        <end position="511"/>
    </location>
</feature>
<reference evidence="2 3" key="1">
    <citation type="submission" date="2020-05" db="EMBL/GenBank/DDBJ databases">
        <title>Complete genome sequence of Gemmatimonas greenlandica TET16.</title>
        <authorList>
            <person name="Zeng Y."/>
        </authorList>
    </citation>
    <scope>NUCLEOTIDE SEQUENCE [LARGE SCALE GENOMIC DNA]</scope>
    <source>
        <strain evidence="2 3">TET16</strain>
    </source>
</reference>
<dbReference type="InterPro" id="IPR011990">
    <property type="entry name" value="TPR-like_helical_dom_sf"/>
</dbReference>
<accession>A0A6M4ISX3</accession>
<feature type="signal peptide" evidence="1">
    <location>
        <begin position="1"/>
        <end position="24"/>
    </location>
</feature>
<dbReference type="EMBL" id="CP053085">
    <property type="protein sequence ID" value="QJR37760.1"/>
    <property type="molecule type" value="Genomic_DNA"/>
</dbReference>
<evidence type="ECO:0008006" key="4">
    <source>
        <dbReference type="Google" id="ProtNLM"/>
    </source>
</evidence>
<keyword evidence="3" id="KW-1185">Reference proteome</keyword>
<proteinExistence type="predicted"/>
<evidence type="ECO:0000313" key="2">
    <source>
        <dbReference type="EMBL" id="QJR37760.1"/>
    </source>
</evidence>
<gene>
    <name evidence="2" type="ORF">HKW67_20670</name>
</gene>
<evidence type="ECO:0000313" key="3">
    <source>
        <dbReference type="Proteomes" id="UP000500938"/>
    </source>
</evidence>